<evidence type="ECO:0000313" key="3">
    <source>
        <dbReference type="EMBL" id="KHK61837.1"/>
    </source>
</evidence>
<dbReference type="NCBIfam" id="TIGR01383">
    <property type="entry name" value="not_thiJ"/>
    <property type="match status" value="1"/>
</dbReference>
<dbReference type="InterPro" id="IPR029062">
    <property type="entry name" value="Class_I_gatase-like"/>
</dbReference>
<dbReference type="GO" id="GO:1903189">
    <property type="term" value="P:glyoxal metabolic process"/>
    <property type="evidence" value="ECO:0007669"/>
    <property type="project" value="TreeGrafter"/>
</dbReference>
<dbReference type="GO" id="GO:0016301">
    <property type="term" value="F:kinase activity"/>
    <property type="evidence" value="ECO:0007669"/>
    <property type="project" value="UniProtKB-KW"/>
</dbReference>
<accession>A0A0B1YXC6</accession>
<dbReference type="InterPro" id="IPR002818">
    <property type="entry name" value="DJ-1/PfpI"/>
</dbReference>
<dbReference type="RefSeq" id="WP_039594111.1">
    <property type="nucleotide sequence ID" value="NZ_CP142104.1"/>
</dbReference>
<dbReference type="GO" id="GO:0005737">
    <property type="term" value="C:cytoplasm"/>
    <property type="evidence" value="ECO:0007669"/>
    <property type="project" value="TreeGrafter"/>
</dbReference>
<dbReference type="SUPFAM" id="SSF52317">
    <property type="entry name" value="Class I glutamine amidotransferase-like"/>
    <property type="match status" value="1"/>
</dbReference>
<keyword evidence="3" id="KW-0418">Kinase</keyword>
<evidence type="ECO:0000313" key="4">
    <source>
        <dbReference type="Proteomes" id="UP000030949"/>
    </source>
</evidence>
<name>A0A0B1YXC6_9PSED</name>
<dbReference type="AlphaFoldDB" id="A0A0B1YXC6"/>
<dbReference type="InterPro" id="IPR006287">
    <property type="entry name" value="DJ-1"/>
</dbReference>
<keyword evidence="1" id="KW-0677">Repeat</keyword>
<dbReference type="FunFam" id="3.40.50.880:FF:000015">
    <property type="entry name" value="Protein DJ-1 homolog C"/>
    <property type="match status" value="1"/>
</dbReference>
<feature type="domain" description="DJ-1/PfpI" evidence="2">
    <location>
        <begin position="9"/>
        <end position="172"/>
    </location>
</feature>
<dbReference type="InterPro" id="IPR050325">
    <property type="entry name" value="Prot/Nucl_acid_deglycase"/>
</dbReference>
<dbReference type="EMBL" id="JQGJ01000025">
    <property type="protein sequence ID" value="KHK61837.1"/>
    <property type="molecule type" value="Genomic_DNA"/>
</dbReference>
<dbReference type="OrthoDB" id="9803764at2"/>
<dbReference type="Pfam" id="PF01965">
    <property type="entry name" value="DJ-1_PfpI"/>
    <property type="match status" value="1"/>
</dbReference>
<keyword evidence="3" id="KW-0808">Transferase</keyword>
<dbReference type="Proteomes" id="UP000030949">
    <property type="component" value="Unassembled WGS sequence"/>
</dbReference>
<dbReference type="PANTHER" id="PTHR48094:SF12">
    <property type="entry name" value="PARKINSON DISEASE PROTEIN 7 HOMOLOG"/>
    <property type="match status" value="1"/>
</dbReference>
<proteinExistence type="predicted"/>
<gene>
    <name evidence="3" type="ORF">JZ00_26580</name>
</gene>
<comment type="caution">
    <text evidence="3">The sequence shown here is derived from an EMBL/GenBank/DDBJ whole genome shotgun (WGS) entry which is preliminary data.</text>
</comment>
<dbReference type="PANTHER" id="PTHR48094">
    <property type="entry name" value="PROTEIN/NUCLEIC ACID DEGLYCASE DJ-1-RELATED"/>
    <property type="match status" value="1"/>
</dbReference>
<dbReference type="CDD" id="cd03135">
    <property type="entry name" value="GATase1_DJ-1"/>
    <property type="match status" value="1"/>
</dbReference>
<sequence>MIPGTKIPRILIAVAEGVDDLQTVTLIDVLRRAQLEVVVASIEGRRMLTCARGTRLTADGMLVDVLVQDFDLIVLPGGIIGAQHLAAHQPLQQLVKDQAAAGRFFAAIAEAPALVLQAFGVLRQRRMTCLPAVSQQLSGCSFVDQPVVVDGNCITAQGSAAALMFALMLVEQLAGKGVKSVVAAELLA</sequence>
<evidence type="ECO:0000259" key="2">
    <source>
        <dbReference type="Pfam" id="PF01965"/>
    </source>
</evidence>
<evidence type="ECO:0000256" key="1">
    <source>
        <dbReference type="ARBA" id="ARBA00022737"/>
    </source>
</evidence>
<organism evidence="3 4">
    <name type="scientific">Pseudomonas frederiksbergensis</name>
    <dbReference type="NCBI Taxonomy" id="104087"/>
    <lineage>
        <taxon>Bacteria</taxon>
        <taxon>Pseudomonadati</taxon>
        <taxon>Pseudomonadota</taxon>
        <taxon>Gammaproteobacteria</taxon>
        <taxon>Pseudomonadales</taxon>
        <taxon>Pseudomonadaceae</taxon>
        <taxon>Pseudomonas</taxon>
    </lineage>
</organism>
<protein>
    <submittedName>
        <fullName evidence="3">Dihydroxyacetone kinase</fullName>
    </submittedName>
</protein>
<dbReference type="Gene3D" id="3.40.50.880">
    <property type="match status" value="1"/>
</dbReference>
<reference evidence="4" key="1">
    <citation type="submission" date="2015-03" db="EMBL/GenBank/DDBJ databases">
        <title>Pseudomonas frederiksbergensis hydrocarbon degrader.</title>
        <authorList>
            <person name="Brown L.M."/>
            <person name="Ruiz O.N."/>
            <person name="Mueller S."/>
            <person name="Gunasekera T.S."/>
        </authorList>
    </citation>
    <scope>NUCLEOTIDE SEQUENCE [LARGE SCALE GENOMIC DNA]</scope>
    <source>
        <strain evidence="4">SI8</strain>
    </source>
</reference>